<dbReference type="Gene3D" id="2.60.40.1670">
    <property type="entry name" value="beta-sandwich domain of Sec23/24"/>
    <property type="match status" value="1"/>
</dbReference>
<comment type="caution">
    <text evidence="3">The sequence shown here is derived from an EMBL/GenBank/DDBJ whole genome shotgun (WGS) entry which is preliminary data.</text>
</comment>
<protein>
    <recommendedName>
        <fullName evidence="2">Zinc finger Sec23/Sec24-type domain-containing protein</fullName>
    </recommendedName>
</protein>
<dbReference type="Proteomes" id="UP000663881">
    <property type="component" value="Unassembled WGS sequence"/>
</dbReference>
<feature type="compositionally biased region" description="Polar residues" evidence="1">
    <location>
        <begin position="304"/>
        <end position="318"/>
    </location>
</feature>
<feature type="compositionally biased region" description="Low complexity" evidence="1">
    <location>
        <begin position="261"/>
        <end position="270"/>
    </location>
</feature>
<dbReference type="Gene3D" id="2.30.30.380">
    <property type="entry name" value="Zn-finger domain of Sec23/24"/>
    <property type="match status" value="1"/>
</dbReference>
<accession>A0A820FPV3</accession>
<gene>
    <name evidence="3" type="ORF">OKA104_LOCUS44277</name>
</gene>
<evidence type="ECO:0000256" key="1">
    <source>
        <dbReference type="SAM" id="MobiDB-lite"/>
    </source>
</evidence>
<dbReference type="Pfam" id="PF04810">
    <property type="entry name" value="zf-Sec23_Sec24"/>
    <property type="match status" value="1"/>
</dbReference>
<evidence type="ECO:0000313" key="3">
    <source>
        <dbReference type="EMBL" id="CAF4263799.1"/>
    </source>
</evidence>
<feature type="non-terminal residue" evidence="3">
    <location>
        <position position="431"/>
    </location>
</feature>
<dbReference type="GO" id="GO:0070971">
    <property type="term" value="C:endoplasmic reticulum exit site"/>
    <property type="evidence" value="ECO:0007669"/>
    <property type="project" value="TreeGrafter"/>
</dbReference>
<feature type="region of interest" description="Disordered" evidence="1">
    <location>
        <begin position="30"/>
        <end position="56"/>
    </location>
</feature>
<reference evidence="3" key="1">
    <citation type="submission" date="2021-02" db="EMBL/GenBank/DDBJ databases">
        <authorList>
            <person name="Nowell W R."/>
        </authorList>
    </citation>
    <scope>NUCLEOTIDE SEQUENCE</scope>
</reference>
<dbReference type="InterPro" id="IPR006895">
    <property type="entry name" value="Znf_Sec23_Sec24"/>
</dbReference>
<dbReference type="EMBL" id="CAJOAY010013302">
    <property type="protein sequence ID" value="CAF4263799.1"/>
    <property type="molecule type" value="Genomic_DNA"/>
</dbReference>
<evidence type="ECO:0000313" key="4">
    <source>
        <dbReference type="Proteomes" id="UP000663881"/>
    </source>
</evidence>
<dbReference type="GO" id="GO:0090110">
    <property type="term" value="P:COPII-coated vesicle cargo loading"/>
    <property type="evidence" value="ECO:0007669"/>
    <property type="project" value="TreeGrafter"/>
</dbReference>
<feature type="region of interest" description="Disordered" evidence="1">
    <location>
        <begin position="167"/>
        <end position="318"/>
    </location>
</feature>
<proteinExistence type="predicted"/>
<dbReference type="SUPFAM" id="SSF82919">
    <property type="entry name" value="Zn-finger domain of Sec23/24"/>
    <property type="match status" value="1"/>
</dbReference>
<evidence type="ECO:0000259" key="2">
    <source>
        <dbReference type="Pfam" id="PF04810"/>
    </source>
</evidence>
<feature type="domain" description="Zinc finger Sec23/Sec24-type" evidence="2">
    <location>
        <begin position="401"/>
        <end position="429"/>
    </location>
</feature>
<dbReference type="GO" id="GO:0030127">
    <property type="term" value="C:COPII vesicle coat"/>
    <property type="evidence" value="ECO:0007669"/>
    <property type="project" value="InterPro"/>
</dbReference>
<feature type="compositionally biased region" description="Polar residues" evidence="1">
    <location>
        <begin position="1"/>
        <end position="10"/>
    </location>
</feature>
<name>A0A820FPV3_9BILA</name>
<feature type="compositionally biased region" description="Polar residues" evidence="1">
    <location>
        <begin position="183"/>
        <end position="203"/>
    </location>
</feature>
<dbReference type="GO" id="GO:0000149">
    <property type="term" value="F:SNARE binding"/>
    <property type="evidence" value="ECO:0007669"/>
    <property type="project" value="TreeGrafter"/>
</dbReference>
<dbReference type="PANTHER" id="PTHR13803">
    <property type="entry name" value="SEC24-RELATED PROTEIN"/>
    <property type="match status" value="1"/>
</dbReference>
<dbReference type="PANTHER" id="PTHR13803:SF39">
    <property type="entry name" value="SECRETORY 24AB, ISOFORM A"/>
    <property type="match status" value="1"/>
</dbReference>
<feature type="region of interest" description="Disordered" evidence="1">
    <location>
        <begin position="1"/>
        <end position="20"/>
    </location>
</feature>
<organism evidence="3 4">
    <name type="scientific">Adineta steineri</name>
    <dbReference type="NCBI Taxonomy" id="433720"/>
    <lineage>
        <taxon>Eukaryota</taxon>
        <taxon>Metazoa</taxon>
        <taxon>Spiralia</taxon>
        <taxon>Gnathifera</taxon>
        <taxon>Rotifera</taxon>
        <taxon>Eurotatoria</taxon>
        <taxon>Bdelloidea</taxon>
        <taxon>Adinetida</taxon>
        <taxon>Adinetidae</taxon>
        <taxon>Adineta</taxon>
    </lineage>
</organism>
<dbReference type="InterPro" id="IPR036174">
    <property type="entry name" value="Znf_Sec23_Sec24_sf"/>
</dbReference>
<dbReference type="InterPro" id="IPR050550">
    <property type="entry name" value="SEC23_SEC24_subfamily"/>
</dbReference>
<dbReference type="GO" id="GO:0008270">
    <property type="term" value="F:zinc ion binding"/>
    <property type="evidence" value="ECO:0007669"/>
    <property type="project" value="InterPro"/>
</dbReference>
<feature type="compositionally biased region" description="Low complexity" evidence="1">
    <location>
        <begin position="30"/>
        <end position="52"/>
    </location>
</feature>
<dbReference type="GO" id="GO:0006886">
    <property type="term" value="P:intracellular protein transport"/>
    <property type="evidence" value="ECO:0007669"/>
    <property type="project" value="InterPro"/>
</dbReference>
<feature type="non-terminal residue" evidence="3">
    <location>
        <position position="1"/>
    </location>
</feature>
<sequence length="431" mass="46598">SSTLSAQFPPQINAPIFPPNIQPLSNINNIRINSTSSPSPSPSNTHNTSINPISSPVNMLNTQINSTSILPNFSNANGSAISPANISNIKTNSMPSLPNVYNPNVNPTPPPIINSSSMHTSPAPSSSNVYNPHINPAPQLSSAFNNYVNPTPTPPLPNTFNTNPMNTFNTHGNPTPPLVPSGYNMNTSTNSPLQTTYNTNQNSTPPPLSHTYNSSSTNSTAFSQPPTRPMYPAPSSAYRPQPIPQTMNQNTHPLPPPPPTSASSSTYPYPQQNYTSNPPVAGYPGQPPVAPQPMHYSMGGSTAAAMTQPHNNLHGPPSNNDMVDLLKETDVVSPYAEEPPMSLLLSEENQQMNCNPEVMRCSLNVIPQTKDLLNKSRLPLGVLIHPFKDLESLSVIQGSKIVRCDSCKSYINPFVSFLDNTRWRCSICFRV</sequence>
<dbReference type="AlphaFoldDB" id="A0A820FPV3"/>
<dbReference type="SUPFAM" id="SSF81995">
    <property type="entry name" value="beta-sandwich domain of Sec23/24"/>
    <property type="match status" value="1"/>
</dbReference>